<feature type="transmembrane region" description="Helical" evidence="2">
    <location>
        <begin position="51"/>
        <end position="69"/>
    </location>
</feature>
<evidence type="ECO:0000256" key="2">
    <source>
        <dbReference type="SAM" id="Phobius"/>
    </source>
</evidence>
<dbReference type="AlphaFoldDB" id="A0A0G0GK61"/>
<dbReference type="EMBL" id="LBSV01000002">
    <property type="protein sequence ID" value="KKQ26535.1"/>
    <property type="molecule type" value="Genomic_DNA"/>
</dbReference>
<evidence type="ECO:0000313" key="4">
    <source>
        <dbReference type="Proteomes" id="UP000034917"/>
    </source>
</evidence>
<feature type="transmembrane region" description="Helical" evidence="2">
    <location>
        <begin position="200"/>
        <end position="218"/>
    </location>
</feature>
<feature type="transmembrane region" description="Helical" evidence="2">
    <location>
        <begin position="435"/>
        <end position="454"/>
    </location>
</feature>
<feature type="transmembrane region" description="Helical" evidence="2">
    <location>
        <begin position="225"/>
        <end position="254"/>
    </location>
</feature>
<feature type="transmembrane region" description="Helical" evidence="2">
    <location>
        <begin position="492"/>
        <end position="510"/>
    </location>
</feature>
<feature type="coiled-coil region" evidence="1">
    <location>
        <begin position="346"/>
        <end position="374"/>
    </location>
</feature>
<dbReference type="Proteomes" id="UP000034917">
    <property type="component" value="Unassembled WGS sequence"/>
</dbReference>
<dbReference type="PANTHER" id="PTHR37422:SF13">
    <property type="entry name" value="LIPOPOLYSACCHARIDE BIOSYNTHESIS PROTEIN PA4999-RELATED"/>
    <property type="match status" value="1"/>
</dbReference>
<gene>
    <name evidence="3" type="ORF">US40_C0002G0069</name>
</gene>
<feature type="transmembrane region" description="Helical" evidence="2">
    <location>
        <begin position="466"/>
        <end position="485"/>
    </location>
</feature>
<sequence length="525" mass="60279">MTGISLKPMKKLSGFFKWIDNNLVKILLTGFIFLVPLWPKLPIRMINYTYIAIRFEDIYLVFMILAFFVQLIRKKIILNKSYLWLFILFWLSLFASVIWGIYFEKTIIFYHLGYLHALRRVEYMSAFFIAASVIKTKEDFFQLIKVFFFSVFLVSLYGLGQKYLGFPAVQTMNPEYAKGYILNLTPEARISSTFAGHYDLASYLAFAIPLIISFSFFFKKKLYLIYYFFALVVLTYTSSRISFVAYAFTIFGLLIFIRKYLFLIFAIILTALVMASSGDLINRFLKTIQFKRILVNQKTGSVYINQNITTKELPAGSFYVPVKKPPKQVLPTEAVATEVAKIETFKEQLIEQKVKEATKNKNLSQNEINKLIASLSAELKAINTYVSDISFATRLQIEWPRAIDAFNKSKILGTGPSSITEATDNDFLRWLGETGLLGTTLFLMILFLIVKRVWGRVIKFSPENKLIAHGFTFALIALLINATYIDVFEASKVAYTFWTIAGLFVGYSSLNSKVKSQESKMKVKS</sequence>
<name>A0A0G0GK61_9BACT</name>
<feature type="transmembrane region" description="Helical" evidence="2">
    <location>
        <begin position="21"/>
        <end position="39"/>
    </location>
</feature>
<evidence type="ECO:0008006" key="5">
    <source>
        <dbReference type="Google" id="ProtNLM"/>
    </source>
</evidence>
<dbReference type="PATRIC" id="fig|1618486.3.peg.155"/>
<keyword evidence="2" id="KW-0812">Transmembrane</keyword>
<dbReference type="InterPro" id="IPR051533">
    <property type="entry name" value="WaaL-like"/>
</dbReference>
<feature type="transmembrane region" description="Helical" evidence="2">
    <location>
        <begin position="143"/>
        <end position="160"/>
    </location>
</feature>
<organism evidence="3 4">
    <name type="scientific">Candidatus Roizmanbacteria bacterium GW2011_GWC2_37_13</name>
    <dbReference type="NCBI Taxonomy" id="1618486"/>
    <lineage>
        <taxon>Bacteria</taxon>
        <taxon>Candidatus Roizmaniibacteriota</taxon>
    </lineage>
</organism>
<keyword evidence="1" id="KW-0175">Coiled coil</keyword>
<dbReference type="PANTHER" id="PTHR37422">
    <property type="entry name" value="TEICHURONIC ACID BIOSYNTHESIS PROTEIN TUAE"/>
    <property type="match status" value="1"/>
</dbReference>
<feature type="transmembrane region" description="Helical" evidence="2">
    <location>
        <begin position="81"/>
        <end position="102"/>
    </location>
</feature>
<accession>A0A0G0GK61</accession>
<feature type="transmembrane region" description="Helical" evidence="2">
    <location>
        <begin position="260"/>
        <end position="282"/>
    </location>
</feature>
<evidence type="ECO:0000313" key="3">
    <source>
        <dbReference type="EMBL" id="KKQ26535.1"/>
    </source>
</evidence>
<comment type="caution">
    <text evidence="3">The sequence shown here is derived from an EMBL/GenBank/DDBJ whole genome shotgun (WGS) entry which is preliminary data.</text>
</comment>
<keyword evidence="2" id="KW-0472">Membrane</keyword>
<proteinExistence type="predicted"/>
<keyword evidence="2" id="KW-1133">Transmembrane helix</keyword>
<evidence type="ECO:0000256" key="1">
    <source>
        <dbReference type="SAM" id="Coils"/>
    </source>
</evidence>
<protein>
    <recommendedName>
        <fullName evidence="5">O-antigen polymerase</fullName>
    </recommendedName>
</protein>
<reference evidence="3 4" key="1">
    <citation type="journal article" date="2015" name="Nature">
        <title>rRNA introns, odd ribosomes, and small enigmatic genomes across a large radiation of phyla.</title>
        <authorList>
            <person name="Brown C.T."/>
            <person name="Hug L.A."/>
            <person name="Thomas B.C."/>
            <person name="Sharon I."/>
            <person name="Castelle C.J."/>
            <person name="Singh A."/>
            <person name="Wilkins M.J."/>
            <person name="Williams K.H."/>
            <person name="Banfield J.F."/>
        </authorList>
    </citation>
    <scope>NUCLEOTIDE SEQUENCE [LARGE SCALE GENOMIC DNA]</scope>
</reference>